<accession>V7I1N6</accession>
<feature type="transmembrane region" description="Helical" evidence="1">
    <location>
        <begin position="148"/>
        <end position="170"/>
    </location>
</feature>
<evidence type="ECO:0000313" key="2">
    <source>
        <dbReference type="EMBL" id="ETA79191.1"/>
    </source>
</evidence>
<organism evidence="2 3">
    <name type="scientific">Youngiibacter fragilis 232.1</name>
    <dbReference type="NCBI Taxonomy" id="994573"/>
    <lineage>
        <taxon>Bacteria</taxon>
        <taxon>Bacillati</taxon>
        <taxon>Bacillota</taxon>
        <taxon>Clostridia</taxon>
        <taxon>Eubacteriales</taxon>
        <taxon>Clostridiaceae</taxon>
        <taxon>Youngiibacter</taxon>
    </lineage>
</organism>
<keyword evidence="3" id="KW-1185">Reference proteome</keyword>
<dbReference type="RefSeq" id="WP_023388289.1">
    <property type="nucleotide sequence ID" value="NZ_AXUN02000223.1"/>
</dbReference>
<keyword evidence="1" id="KW-1133">Transmembrane helix</keyword>
<gene>
    <name evidence="2" type="ORF">T472_0218480</name>
</gene>
<dbReference type="Proteomes" id="UP000017747">
    <property type="component" value="Unassembled WGS sequence"/>
</dbReference>
<feature type="transmembrane region" description="Helical" evidence="1">
    <location>
        <begin position="229"/>
        <end position="247"/>
    </location>
</feature>
<feature type="transmembrane region" description="Helical" evidence="1">
    <location>
        <begin position="101"/>
        <end position="122"/>
    </location>
</feature>
<name>V7I1N6_9CLOT</name>
<keyword evidence="1" id="KW-0472">Membrane</keyword>
<proteinExistence type="predicted"/>
<evidence type="ECO:0000313" key="3">
    <source>
        <dbReference type="Proteomes" id="UP000017747"/>
    </source>
</evidence>
<dbReference type="STRING" id="994573.T472_0218480"/>
<sequence length="252" mass="28332">MIRVLKAEFYKHNHSGLFIGLSAALTLLSTILYGVSYVIMDGNIGFYSIAMTNLVWFIQLYFPVALIVIYASIFSQEAGKKVIRNNIIGGVDRTKILDGKILFGVMVSGACMVMVTIIPLLLDISTGAIYIEESTIPTSELILRTGGAYLYSFLYLTSYALFCTMVSLLFNNHKIAILLTLFIHFFIIYVSQFPVIGDVIRRLTFWTGPGWLEAFSVKDIPSLDLTRNIVVFAVNIILFYLVSLRIMNNKDF</sequence>
<feature type="transmembrane region" description="Helical" evidence="1">
    <location>
        <begin position="46"/>
        <end position="74"/>
    </location>
</feature>
<feature type="transmembrane region" description="Helical" evidence="1">
    <location>
        <begin position="16"/>
        <end position="40"/>
    </location>
</feature>
<keyword evidence="1" id="KW-0812">Transmembrane</keyword>
<protein>
    <submittedName>
        <fullName evidence="2">Uncharacterized protein</fullName>
    </submittedName>
</protein>
<evidence type="ECO:0000256" key="1">
    <source>
        <dbReference type="SAM" id="Phobius"/>
    </source>
</evidence>
<reference evidence="2 3" key="1">
    <citation type="journal article" date="2014" name="Genome Announc.">
        <title>Genome Sequence of Youngiibacter fragilis, the Type Strain of the Genus Youngiibacter.</title>
        <authorList>
            <person name="Wawrik C.B."/>
            <person name="Callaghan A.V."/>
            <person name="Stamps B.W."/>
            <person name="Wawrik B."/>
        </authorList>
    </citation>
    <scope>NUCLEOTIDE SEQUENCE [LARGE SCALE GENOMIC DNA]</scope>
    <source>
        <strain evidence="2 3">232.1</strain>
    </source>
</reference>
<feature type="transmembrane region" description="Helical" evidence="1">
    <location>
        <begin position="177"/>
        <end position="196"/>
    </location>
</feature>
<dbReference type="EMBL" id="AXUN02000223">
    <property type="protein sequence ID" value="ETA79191.1"/>
    <property type="molecule type" value="Genomic_DNA"/>
</dbReference>
<dbReference type="Pfam" id="PF12730">
    <property type="entry name" value="ABC2_membrane_4"/>
    <property type="match status" value="1"/>
</dbReference>
<dbReference type="AlphaFoldDB" id="V7I1N6"/>
<comment type="caution">
    <text evidence="2">The sequence shown here is derived from an EMBL/GenBank/DDBJ whole genome shotgun (WGS) entry which is preliminary data.</text>
</comment>